<evidence type="ECO:0000313" key="2">
    <source>
        <dbReference type="EMBL" id="KAK2096006.1"/>
    </source>
</evidence>
<dbReference type="Proteomes" id="UP001266305">
    <property type="component" value="Unassembled WGS sequence"/>
</dbReference>
<feature type="compositionally biased region" description="Low complexity" evidence="1">
    <location>
        <begin position="60"/>
        <end position="69"/>
    </location>
</feature>
<gene>
    <name evidence="2" type="ORF">P7K49_025040</name>
</gene>
<protein>
    <submittedName>
        <fullName evidence="2">Uncharacterized protein</fullName>
    </submittedName>
</protein>
<dbReference type="EMBL" id="JASSZA010000012">
    <property type="protein sequence ID" value="KAK2096006.1"/>
    <property type="molecule type" value="Genomic_DNA"/>
</dbReference>
<organism evidence="2 3">
    <name type="scientific">Saguinus oedipus</name>
    <name type="common">Cotton-top tamarin</name>
    <name type="synonym">Oedipomidas oedipus</name>
    <dbReference type="NCBI Taxonomy" id="9490"/>
    <lineage>
        <taxon>Eukaryota</taxon>
        <taxon>Metazoa</taxon>
        <taxon>Chordata</taxon>
        <taxon>Craniata</taxon>
        <taxon>Vertebrata</taxon>
        <taxon>Euteleostomi</taxon>
        <taxon>Mammalia</taxon>
        <taxon>Eutheria</taxon>
        <taxon>Euarchontoglires</taxon>
        <taxon>Primates</taxon>
        <taxon>Haplorrhini</taxon>
        <taxon>Platyrrhini</taxon>
        <taxon>Cebidae</taxon>
        <taxon>Callitrichinae</taxon>
        <taxon>Saguinus</taxon>
    </lineage>
</organism>
<proteinExistence type="predicted"/>
<feature type="region of interest" description="Disordered" evidence="1">
    <location>
        <begin position="26"/>
        <end position="140"/>
    </location>
</feature>
<name>A0ABQ9UGI7_SAGOE</name>
<reference evidence="2 3" key="1">
    <citation type="submission" date="2023-05" db="EMBL/GenBank/DDBJ databases">
        <title>B98-5 Cell Line De Novo Hybrid Assembly: An Optical Mapping Approach.</title>
        <authorList>
            <person name="Kananen K."/>
            <person name="Auerbach J.A."/>
            <person name="Kautto E."/>
            <person name="Blachly J.S."/>
        </authorList>
    </citation>
    <scope>NUCLEOTIDE SEQUENCE [LARGE SCALE GENOMIC DNA]</scope>
    <source>
        <strain evidence="2">B95-8</strain>
        <tissue evidence="2">Cell line</tissue>
    </source>
</reference>
<sequence length="171" mass="19122">MILSWLQGAVHLRAPQSVFQCSSVITRKSHRRKSVNKESPPVSDTPDEGDEPMPIPEDLSTTSGGQQSSKSDRVVESGCQSEDVGSGHYGERDGFSLESLQLSLEANKHTENSQKRKEEPVRIGRDQRIEKGRWPAPPDQVEPAVAVEILRRNGERLKDGEKKYAVQRHKL</sequence>
<keyword evidence="3" id="KW-1185">Reference proteome</keyword>
<accession>A0ABQ9UGI7</accession>
<evidence type="ECO:0000313" key="3">
    <source>
        <dbReference type="Proteomes" id="UP001266305"/>
    </source>
</evidence>
<comment type="caution">
    <text evidence="2">The sequence shown here is derived from an EMBL/GenBank/DDBJ whole genome shotgun (WGS) entry which is preliminary data.</text>
</comment>
<evidence type="ECO:0000256" key="1">
    <source>
        <dbReference type="SAM" id="MobiDB-lite"/>
    </source>
</evidence>
<feature type="compositionally biased region" description="Basic and acidic residues" evidence="1">
    <location>
        <begin position="106"/>
        <end position="133"/>
    </location>
</feature>